<evidence type="ECO:0000256" key="1">
    <source>
        <dbReference type="SAM" id="Phobius"/>
    </source>
</evidence>
<accession>A0A2K2DNP3</accession>
<protein>
    <submittedName>
        <fullName evidence="2 3">Uncharacterized protein</fullName>
    </submittedName>
</protein>
<dbReference type="EMBL" id="CM000880">
    <property type="protein sequence ID" value="PNT75899.1"/>
    <property type="molecule type" value="Genomic_DNA"/>
</dbReference>
<evidence type="ECO:0000313" key="2">
    <source>
        <dbReference type="EMBL" id="PNT75899.1"/>
    </source>
</evidence>
<organism evidence="2">
    <name type="scientific">Brachypodium distachyon</name>
    <name type="common">Purple false brome</name>
    <name type="synonym">Trachynia distachya</name>
    <dbReference type="NCBI Taxonomy" id="15368"/>
    <lineage>
        <taxon>Eukaryota</taxon>
        <taxon>Viridiplantae</taxon>
        <taxon>Streptophyta</taxon>
        <taxon>Embryophyta</taxon>
        <taxon>Tracheophyta</taxon>
        <taxon>Spermatophyta</taxon>
        <taxon>Magnoliopsida</taxon>
        <taxon>Liliopsida</taxon>
        <taxon>Poales</taxon>
        <taxon>Poaceae</taxon>
        <taxon>BOP clade</taxon>
        <taxon>Pooideae</taxon>
        <taxon>Stipodae</taxon>
        <taxon>Brachypodieae</taxon>
        <taxon>Brachypodium</taxon>
    </lineage>
</organism>
<keyword evidence="1" id="KW-1133">Transmembrane helix</keyword>
<reference evidence="2 3" key="1">
    <citation type="journal article" date="2010" name="Nature">
        <title>Genome sequencing and analysis of the model grass Brachypodium distachyon.</title>
        <authorList>
            <consortium name="International Brachypodium Initiative"/>
        </authorList>
    </citation>
    <scope>NUCLEOTIDE SEQUENCE [LARGE SCALE GENOMIC DNA]</scope>
    <source>
        <strain evidence="2 3">Bd21</strain>
    </source>
</reference>
<keyword evidence="1" id="KW-0812">Transmembrane</keyword>
<evidence type="ECO:0000313" key="3">
    <source>
        <dbReference type="EnsemblPlants" id="PNT75899"/>
    </source>
</evidence>
<name>A0A2K2DNP3_BRADI</name>
<sequence>MKFSLILLIILDFFFYFFFLFQFYSFCLFNCFLLICLSYVKTFQKRIISFSCLTRTFSVSNNVNISDDMSLLVFPPTPPTTNMK</sequence>
<dbReference type="AlphaFoldDB" id="A0A2K2DNP3"/>
<reference evidence="3" key="3">
    <citation type="submission" date="2018-08" db="UniProtKB">
        <authorList>
            <consortium name="EnsemblPlants"/>
        </authorList>
    </citation>
    <scope>IDENTIFICATION</scope>
    <source>
        <strain evidence="3">cv. Bd21</strain>
    </source>
</reference>
<feature type="transmembrane region" description="Helical" evidence="1">
    <location>
        <begin position="13"/>
        <end position="40"/>
    </location>
</feature>
<dbReference type="EnsemblPlants" id="PNT75899">
    <property type="protein sequence ID" value="PNT75899"/>
    <property type="gene ID" value="BRADI_1g41003v3"/>
</dbReference>
<keyword evidence="4" id="KW-1185">Reference proteome</keyword>
<dbReference type="InParanoid" id="A0A2K2DNP3"/>
<dbReference type="Proteomes" id="UP000008810">
    <property type="component" value="Chromosome 1"/>
</dbReference>
<proteinExistence type="predicted"/>
<dbReference type="Gramene" id="PNT75899">
    <property type="protein sequence ID" value="PNT75899"/>
    <property type="gene ID" value="BRADI_1g41003v3"/>
</dbReference>
<evidence type="ECO:0000313" key="4">
    <source>
        <dbReference type="Proteomes" id="UP000008810"/>
    </source>
</evidence>
<reference evidence="2" key="2">
    <citation type="submission" date="2017-06" db="EMBL/GenBank/DDBJ databases">
        <title>WGS assembly of Brachypodium distachyon.</title>
        <authorList>
            <consortium name="The International Brachypodium Initiative"/>
            <person name="Lucas S."/>
            <person name="Harmon-Smith M."/>
            <person name="Lail K."/>
            <person name="Tice H."/>
            <person name="Grimwood J."/>
            <person name="Bruce D."/>
            <person name="Barry K."/>
            <person name="Shu S."/>
            <person name="Lindquist E."/>
            <person name="Wang M."/>
            <person name="Pitluck S."/>
            <person name="Vogel J.P."/>
            <person name="Garvin D.F."/>
            <person name="Mockler T.C."/>
            <person name="Schmutz J."/>
            <person name="Rokhsar D."/>
            <person name="Bevan M.W."/>
        </authorList>
    </citation>
    <scope>NUCLEOTIDE SEQUENCE</scope>
    <source>
        <strain evidence="2">Bd21</strain>
    </source>
</reference>
<gene>
    <name evidence="2" type="ORF">BRADI_1g41003v3</name>
</gene>
<keyword evidence="1" id="KW-0472">Membrane</keyword>